<accession>A0ABY8VG19</accession>
<dbReference type="RefSeq" id="WP_284824145.1">
    <property type="nucleotide sequence ID" value="NZ_CP126969.1"/>
</dbReference>
<protein>
    <submittedName>
        <fullName evidence="1">Uncharacterized protein</fullName>
    </submittedName>
</protein>
<organism evidence="1 2">
    <name type="scientific">Corynebacterium breve</name>
    <dbReference type="NCBI Taxonomy" id="3049799"/>
    <lineage>
        <taxon>Bacteria</taxon>
        <taxon>Bacillati</taxon>
        <taxon>Actinomycetota</taxon>
        <taxon>Actinomycetes</taxon>
        <taxon>Mycobacteriales</taxon>
        <taxon>Corynebacteriaceae</taxon>
        <taxon>Corynebacterium</taxon>
    </lineage>
</organism>
<proteinExistence type="predicted"/>
<reference evidence="1 2" key="1">
    <citation type="submission" date="2023-05" db="EMBL/GenBank/DDBJ databases">
        <title>Corynebacterium suedekumii sp. nov. and Corynebacterium breve sp. nov. isolated from raw cow's milk.</title>
        <authorList>
            <person name="Baer M.K."/>
            <person name="Mehl L."/>
            <person name="Hellmuth R."/>
            <person name="Marke G."/>
            <person name="Lipski A."/>
        </authorList>
    </citation>
    <scope>NUCLEOTIDE SEQUENCE [LARGE SCALE GENOMIC DNA]</scope>
    <source>
        <strain evidence="1 2">R4</strain>
    </source>
</reference>
<keyword evidence="2" id="KW-1185">Reference proteome</keyword>
<gene>
    <name evidence="1" type="ORF">QP027_08825</name>
</gene>
<dbReference type="Proteomes" id="UP001225598">
    <property type="component" value="Chromosome"/>
</dbReference>
<evidence type="ECO:0000313" key="1">
    <source>
        <dbReference type="EMBL" id="WIM67218.1"/>
    </source>
</evidence>
<evidence type="ECO:0000313" key="2">
    <source>
        <dbReference type="Proteomes" id="UP001225598"/>
    </source>
</evidence>
<dbReference type="EMBL" id="CP126969">
    <property type="protein sequence ID" value="WIM67218.1"/>
    <property type="molecule type" value="Genomic_DNA"/>
</dbReference>
<sequence length="59" mass="6447">MDVQFSGIGKIIQYTPGTIGYRVEGNFKVMADGQVWVTDKKGKTHLIHPAAGPVEFILS</sequence>
<name>A0ABY8VG19_9CORY</name>